<evidence type="ECO:0000256" key="4">
    <source>
        <dbReference type="ARBA" id="ARBA00022737"/>
    </source>
</evidence>
<keyword evidence="5 11" id="KW-0863">Zinc-finger</keyword>
<comment type="similarity">
    <text evidence="2">Belongs to the krueppel C2H2-type zinc-finger protein family.</text>
</comment>
<evidence type="ECO:0000256" key="12">
    <source>
        <dbReference type="SAM" id="MobiDB-lite"/>
    </source>
</evidence>
<dbReference type="FunFam" id="3.30.160.60:FF:001716">
    <property type="entry name" value="Zinc finger protein 516"/>
    <property type="match status" value="1"/>
</dbReference>
<keyword evidence="8" id="KW-0238">DNA-binding</keyword>
<sequence length="383" mass="41066">MLSNGDQSHTLGHSPSGRAAGEPGAGITACVSVLESSSRDAPRRPEPPRCSVDLKTPACGPQQEGLSPRDAADLPPRQAPAAGLQPPSESQAAHPRERLPDLHTREHPAAGKRAPAPDLVPLDLSERSSRDDPGRREPASSLQAALAVHPCPYCSHKTYYPEVLWMHKRVWHRVSGQAVAPQWTQPNGYKSIRSNLVFLARSGRTGPPPALGGKECQPLPISRFTRTQGSEGLMMLASCPPLPRSPHLRRPPGTLRTQAHQGDFICVECGKSFHQPSHLRAHMRAHTVLFESNGLRGADARATSADAPKQHSRYLGQGETILTQMLSTQCLSEREPRDTLGLSGAVTSSAAPLHVPTATLAAPWETPRPDTTSAPAATRRSGS</sequence>
<feature type="compositionally biased region" description="Polar residues" evidence="12">
    <location>
        <begin position="1"/>
        <end position="13"/>
    </location>
</feature>
<dbReference type="PROSITE" id="PS00028">
    <property type="entry name" value="ZINC_FINGER_C2H2_1"/>
    <property type="match status" value="1"/>
</dbReference>
<dbReference type="Gene3D" id="3.30.160.60">
    <property type="entry name" value="Classic Zinc Finger"/>
    <property type="match status" value="1"/>
</dbReference>
<organism evidence="14 15">
    <name type="scientific">Cervus elaphus hippelaphus</name>
    <name type="common">European red deer</name>
    <dbReference type="NCBI Taxonomy" id="46360"/>
    <lineage>
        <taxon>Eukaryota</taxon>
        <taxon>Metazoa</taxon>
        <taxon>Chordata</taxon>
        <taxon>Craniata</taxon>
        <taxon>Vertebrata</taxon>
        <taxon>Euteleostomi</taxon>
        <taxon>Mammalia</taxon>
        <taxon>Eutheria</taxon>
        <taxon>Laurasiatheria</taxon>
        <taxon>Artiodactyla</taxon>
        <taxon>Ruminantia</taxon>
        <taxon>Pecora</taxon>
        <taxon>Cervidae</taxon>
        <taxon>Cervinae</taxon>
        <taxon>Cervus</taxon>
    </lineage>
</organism>
<dbReference type="InterPro" id="IPR036236">
    <property type="entry name" value="Znf_C2H2_sf"/>
</dbReference>
<comment type="subcellular location">
    <subcellularLocation>
        <location evidence="1">Nucleus</location>
    </subcellularLocation>
</comment>
<feature type="compositionally biased region" description="Basic and acidic residues" evidence="12">
    <location>
        <begin position="124"/>
        <end position="138"/>
    </location>
</feature>
<comment type="caution">
    <text evidence="14">The sequence shown here is derived from an EMBL/GenBank/DDBJ whole genome shotgun (WGS) entry which is preliminary data.</text>
</comment>
<evidence type="ECO:0000256" key="6">
    <source>
        <dbReference type="ARBA" id="ARBA00022833"/>
    </source>
</evidence>
<dbReference type="GO" id="GO:0000978">
    <property type="term" value="F:RNA polymerase II cis-regulatory region sequence-specific DNA binding"/>
    <property type="evidence" value="ECO:0007669"/>
    <property type="project" value="TreeGrafter"/>
</dbReference>
<dbReference type="PANTHER" id="PTHR45925">
    <property type="entry name" value="ZINC FINGER PROTEIN"/>
    <property type="match status" value="1"/>
</dbReference>
<keyword evidence="4" id="KW-0677">Repeat</keyword>
<dbReference type="Pfam" id="PF00096">
    <property type="entry name" value="zf-C2H2"/>
    <property type="match status" value="1"/>
</dbReference>
<dbReference type="Proteomes" id="UP000242450">
    <property type="component" value="Chromosome 27"/>
</dbReference>
<feature type="domain" description="C2H2-type" evidence="13">
    <location>
        <begin position="264"/>
        <end position="287"/>
    </location>
</feature>
<reference evidence="14 15" key="1">
    <citation type="journal article" date="2018" name="Mol. Genet. Genomics">
        <title>The red deer Cervus elaphus genome CerEla1.0: sequencing, annotating, genes, and chromosomes.</title>
        <authorList>
            <person name="Bana N.A."/>
            <person name="Nyiri A."/>
            <person name="Nagy J."/>
            <person name="Frank K."/>
            <person name="Nagy T."/>
            <person name="Steger V."/>
            <person name="Schiller M."/>
            <person name="Lakatos P."/>
            <person name="Sugar L."/>
            <person name="Horn P."/>
            <person name="Barta E."/>
            <person name="Orosz L."/>
        </authorList>
    </citation>
    <scope>NUCLEOTIDE SEQUENCE [LARGE SCALE GENOMIC DNA]</scope>
    <source>
        <strain evidence="14">Hungarian</strain>
    </source>
</reference>
<evidence type="ECO:0000313" key="15">
    <source>
        <dbReference type="Proteomes" id="UP000242450"/>
    </source>
</evidence>
<dbReference type="OrthoDB" id="8852887at2759"/>
<feature type="compositionally biased region" description="Polar residues" evidence="12">
    <location>
        <begin position="369"/>
        <end position="383"/>
    </location>
</feature>
<keyword evidence="10" id="KW-0539">Nucleus</keyword>
<keyword evidence="6" id="KW-0862">Zinc</keyword>
<feature type="region of interest" description="Disordered" evidence="12">
    <location>
        <begin position="357"/>
        <end position="383"/>
    </location>
</feature>
<feature type="region of interest" description="Disordered" evidence="12">
    <location>
        <begin position="1"/>
        <end position="141"/>
    </location>
</feature>
<dbReference type="InterPro" id="IPR013087">
    <property type="entry name" value="Znf_C2H2_type"/>
</dbReference>
<evidence type="ECO:0000256" key="2">
    <source>
        <dbReference type="ARBA" id="ARBA00006991"/>
    </source>
</evidence>
<keyword evidence="3" id="KW-0479">Metal-binding</keyword>
<dbReference type="PROSITE" id="PS50157">
    <property type="entry name" value="ZINC_FINGER_C2H2_2"/>
    <property type="match status" value="1"/>
</dbReference>
<keyword evidence="7" id="KW-0805">Transcription regulation</keyword>
<evidence type="ECO:0000256" key="8">
    <source>
        <dbReference type="ARBA" id="ARBA00023125"/>
    </source>
</evidence>
<dbReference type="InterPro" id="IPR051967">
    <property type="entry name" value="Krueppel_C2H2-ZF"/>
</dbReference>
<evidence type="ECO:0000313" key="14">
    <source>
        <dbReference type="EMBL" id="OWK01604.1"/>
    </source>
</evidence>
<evidence type="ECO:0000256" key="5">
    <source>
        <dbReference type="ARBA" id="ARBA00022771"/>
    </source>
</evidence>
<evidence type="ECO:0000256" key="1">
    <source>
        <dbReference type="ARBA" id="ARBA00004123"/>
    </source>
</evidence>
<dbReference type="EMBL" id="MKHE01000027">
    <property type="protein sequence ID" value="OWK01604.1"/>
    <property type="molecule type" value="Genomic_DNA"/>
</dbReference>
<name>A0A212C6T6_CEREH</name>
<evidence type="ECO:0000256" key="9">
    <source>
        <dbReference type="ARBA" id="ARBA00023163"/>
    </source>
</evidence>
<evidence type="ECO:0000256" key="3">
    <source>
        <dbReference type="ARBA" id="ARBA00022723"/>
    </source>
</evidence>
<gene>
    <name evidence="14" type="ORF">Celaphus_00017563</name>
</gene>
<keyword evidence="9" id="KW-0804">Transcription</keyword>
<dbReference type="GO" id="GO:0008270">
    <property type="term" value="F:zinc ion binding"/>
    <property type="evidence" value="ECO:0007669"/>
    <property type="project" value="UniProtKB-KW"/>
</dbReference>
<evidence type="ECO:0000256" key="11">
    <source>
        <dbReference type="PROSITE-ProRule" id="PRU00042"/>
    </source>
</evidence>
<keyword evidence="15" id="KW-1185">Reference proteome</keyword>
<evidence type="ECO:0000256" key="7">
    <source>
        <dbReference type="ARBA" id="ARBA00023015"/>
    </source>
</evidence>
<evidence type="ECO:0000259" key="13">
    <source>
        <dbReference type="PROSITE" id="PS50157"/>
    </source>
</evidence>
<feature type="compositionally biased region" description="Basic and acidic residues" evidence="12">
    <location>
        <begin position="37"/>
        <end position="47"/>
    </location>
</feature>
<evidence type="ECO:0000256" key="10">
    <source>
        <dbReference type="ARBA" id="ARBA00023242"/>
    </source>
</evidence>
<accession>A0A212C6T6</accession>
<protein>
    <recommendedName>
        <fullName evidence="13">C2H2-type domain-containing protein</fullName>
    </recommendedName>
</protein>
<dbReference type="SMART" id="SM00355">
    <property type="entry name" value="ZnF_C2H2"/>
    <property type="match status" value="2"/>
</dbReference>
<dbReference type="GO" id="GO:0005634">
    <property type="term" value="C:nucleus"/>
    <property type="evidence" value="ECO:0007669"/>
    <property type="project" value="UniProtKB-SubCell"/>
</dbReference>
<dbReference type="GO" id="GO:0000981">
    <property type="term" value="F:DNA-binding transcription factor activity, RNA polymerase II-specific"/>
    <property type="evidence" value="ECO:0007669"/>
    <property type="project" value="TreeGrafter"/>
</dbReference>
<dbReference type="PANTHER" id="PTHR45925:SF3">
    <property type="entry name" value="ZINC FINGER PROTEIN 516"/>
    <property type="match status" value="1"/>
</dbReference>
<feature type="compositionally biased region" description="Basic and acidic residues" evidence="12">
    <location>
        <begin position="94"/>
        <end position="109"/>
    </location>
</feature>
<proteinExistence type="inferred from homology"/>
<dbReference type="AlphaFoldDB" id="A0A212C6T6"/>
<dbReference type="SUPFAM" id="SSF57667">
    <property type="entry name" value="beta-beta-alpha zinc fingers"/>
    <property type="match status" value="1"/>
</dbReference>